<dbReference type="PROSITE" id="PS01124">
    <property type="entry name" value="HTH_ARAC_FAMILY_2"/>
    <property type="match status" value="1"/>
</dbReference>
<dbReference type="GO" id="GO:0043565">
    <property type="term" value="F:sequence-specific DNA binding"/>
    <property type="evidence" value="ECO:0007669"/>
    <property type="project" value="InterPro"/>
</dbReference>
<protein>
    <submittedName>
        <fullName evidence="5">AraC family transcriptional regulator</fullName>
    </submittedName>
</protein>
<dbReference type="PANTHER" id="PTHR43280">
    <property type="entry name" value="ARAC-FAMILY TRANSCRIPTIONAL REGULATOR"/>
    <property type="match status" value="1"/>
</dbReference>
<dbReference type="Proteomes" id="UP000236919">
    <property type="component" value="Unassembled WGS sequence"/>
</dbReference>
<keyword evidence="6" id="KW-1185">Reference proteome</keyword>
<dbReference type="InterPro" id="IPR009057">
    <property type="entry name" value="Homeodomain-like_sf"/>
</dbReference>
<comment type="caution">
    <text evidence="5">The sequence shown here is derived from an EMBL/GenBank/DDBJ whole genome shotgun (WGS) entry which is preliminary data.</text>
</comment>
<evidence type="ECO:0000256" key="3">
    <source>
        <dbReference type="ARBA" id="ARBA00023163"/>
    </source>
</evidence>
<evidence type="ECO:0000256" key="1">
    <source>
        <dbReference type="ARBA" id="ARBA00023015"/>
    </source>
</evidence>
<dbReference type="InterPro" id="IPR018062">
    <property type="entry name" value="HTH_AraC-typ_CS"/>
</dbReference>
<dbReference type="InterPro" id="IPR020449">
    <property type="entry name" value="Tscrpt_reg_AraC-type_HTH"/>
</dbReference>
<gene>
    <name evidence="5" type="ORF">CYD53_102135</name>
</gene>
<dbReference type="PRINTS" id="PR00032">
    <property type="entry name" value="HTHARAC"/>
</dbReference>
<dbReference type="EMBL" id="PQFZ01000002">
    <property type="protein sequence ID" value="POR55250.1"/>
    <property type="molecule type" value="Genomic_DNA"/>
</dbReference>
<keyword evidence="2" id="KW-0238">DNA-binding</keyword>
<feature type="domain" description="HTH araC/xylS-type" evidence="4">
    <location>
        <begin position="220"/>
        <end position="321"/>
    </location>
</feature>
<dbReference type="AlphaFoldDB" id="A0A2S4MKI4"/>
<dbReference type="SMART" id="SM00342">
    <property type="entry name" value="HTH_ARAC"/>
    <property type="match status" value="1"/>
</dbReference>
<keyword evidence="3" id="KW-0804">Transcription</keyword>
<dbReference type="PROSITE" id="PS00041">
    <property type="entry name" value="HTH_ARAC_FAMILY_1"/>
    <property type="match status" value="1"/>
</dbReference>
<dbReference type="Pfam" id="PF12833">
    <property type="entry name" value="HTH_18"/>
    <property type="match status" value="1"/>
</dbReference>
<evidence type="ECO:0000256" key="2">
    <source>
        <dbReference type="ARBA" id="ARBA00023125"/>
    </source>
</evidence>
<proteinExistence type="predicted"/>
<dbReference type="PANTHER" id="PTHR43280:SF31">
    <property type="entry name" value="TRANSCRIPTIONAL REGULATORY PROTEIN"/>
    <property type="match status" value="1"/>
</dbReference>
<evidence type="ECO:0000259" key="4">
    <source>
        <dbReference type="PROSITE" id="PS01124"/>
    </source>
</evidence>
<organism evidence="5 6">
    <name type="scientific">Bosea psychrotolerans</name>
    <dbReference type="NCBI Taxonomy" id="1871628"/>
    <lineage>
        <taxon>Bacteria</taxon>
        <taxon>Pseudomonadati</taxon>
        <taxon>Pseudomonadota</taxon>
        <taxon>Alphaproteobacteria</taxon>
        <taxon>Hyphomicrobiales</taxon>
        <taxon>Boseaceae</taxon>
        <taxon>Bosea</taxon>
    </lineage>
</organism>
<dbReference type="GO" id="GO:0003700">
    <property type="term" value="F:DNA-binding transcription factor activity"/>
    <property type="evidence" value="ECO:0007669"/>
    <property type="project" value="InterPro"/>
</dbReference>
<dbReference type="InterPro" id="IPR018060">
    <property type="entry name" value="HTH_AraC"/>
</dbReference>
<keyword evidence="1" id="KW-0805">Transcription regulation</keyword>
<accession>A0A2S4MKI4</accession>
<dbReference type="Gene3D" id="1.10.10.60">
    <property type="entry name" value="Homeodomain-like"/>
    <property type="match status" value="1"/>
</dbReference>
<sequence length="330" mass="36662">MSGRGRRSALVQEPGPLWLLSSEMPQSEIDLHLGARAERRFVFDGASPAPFGARAMLRLEPDIGLMSLFAPRTAVSLPVRDLCAEGKALLLRPADGALIVTCGARRAVVGGREAILLMAPPQATLLPMQISRLDCLTIPTGAVSERARLLAQELRVFGAGDDALQMLGNYGAALLRGMIPIRTPELHELARHFMFDLVNIMSPESLPGREPRHRRDERMNAIKSDIEARLEDRRLTAREIADRHGISLRYLQKLFEDEGTTFSEFVLQRRLDRALRLLQSAGSWETSITEIAFGVGFGDLSYFNRTFRRRFGAAPRDIRANQRAIVAVQA</sequence>
<evidence type="ECO:0000313" key="6">
    <source>
        <dbReference type="Proteomes" id="UP000236919"/>
    </source>
</evidence>
<reference evidence="5 6" key="1">
    <citation type="submission" date="2018-01" db="EMBL/GenBank/DDBJ databases">
        <title>Genomic Encyclopedia of Type Strains, Phase III (KMG-III): the genomes of soil and plant-associated and newly described type strains.</title>
        <authorList>
            <person name="Whitman W."/>
        </authorList>
    </citation>
    <scope>NUCLEOTIDE SEQUENCE [LARGE SCALE GENOMIC DNA]</scope>
    <source>
        <strain evidence="5 6">1131</strain>
    </source>
</reference>
<name>A0A2S4MKI4_9HYPH</name>
<dbReference type="SUPFAM" id="SSF46689">
    <property type="entry name" value="Homeodomain-like"/>
    <property type="match status" value="1"/>
</dbReference>
<evidence type="ECO:0000313" key="5">
    <source>
        <dbReference type="EMBL" id="POR55250.1"/>
    </source>
</evidence>